<dbReference type="SUPFAM" id="SSF50156">
    <property type="entry name" value="PDZ domain-like"/>
    <property type="match status" value="1"/>
</dbReference>
<reference evidence="3" key="1">
    <citation type="submission" date="2017-09" db="EMBL/GenBank/DDBJ databases">
        <title>Depth-based differentiation of microbial function through sediment-hosted aquifers and enrichment of novel symbionts in the deep terrestrial subsurface.</title>
        <authorList>
            <person name="Probst A.J."/>
            <person name="Ladd B."/>
            <person name="Jarett J.K."/>
            <person name="Geller-Mcgrath D.E."/>
            <person name="Sieber C.M.K."/>
            <person name="Emerson J.B."/>
            <person name="Anantharaman K."/>
            <person name="Thomas B.C."/>
            <person name="Malmstrom R."/>
            <person name="Stieglmeier M."/>
            <person name="Klingl A."/>
            <person name="Woyke T."/>
            <person name="Ryan C.M."/>
            <person name="Banfield J.F."/>
        </authorList>
    </citation>
    <scope>NUCLEOTIDE SEQUENCE [LARGE SCALE GENOMIC DNA]</scope>
</reference>
<protein>
    <recommendedName>
        <fullName evidence="1">PDZ domain-containing protein</fullName>
    </recommendedName>
</protein>
<dbReference type="SUPFAM" id="SSF50494">
    <property type="entry name" value="Trypsin-like serine proteases"/>
    <property type="match status" value="1"/>
</dbReference>
<comment type="caution">
    <text evidence="2">The sequence shown here is derived from an EMBL/GenBank/DDBJ whole genome shotgun (WGS) entry which is preliminary data.</text>
</comment>
<dbReference type="Pfam" id="PF13180">
    <property type="entry name" value="PDZ_2"/>
    <property type="match status" value="1"/>
</dbReference>
<gene>
    <name evidence="2" type="ORF">COS18_02910</name>
</gene>
<sequence length="394" mass="44045">MPFKIKDKLNRIKPLFIIMIIFFSLAGGMAGDLILKNYFWPDIYNPSFNSEIDLSSGYYGNSSLVIREAKKVIVEQNDKVIETINTAKSSLVGIYEKKNFTNPSSAVSDNKFNLNNYYDLKKPIAEGIIITSDGWILTGFNIADLNKYVIITGDGKINSIDKIINDGLTKVYFLHINAKDLPIKVFGALDETKNGQLAIAVNWKSQAYLTSIINSHLNEENIVSNSDLILRKINLANVLGKEFNSSVLFGISGNIIGLVNELGEVDSMTNFTSAINSLLKYKEIRRASLGINYIDLSQLINAKENNTENNYANKGALIYKDKNGIAVVKNSPARTAGLKEDDIITYVNNIEINKDNNLADIMQNYLEGEKIKITYMRNNQEKETEVILGKLIVK</sequence>
<evidence type="ECO:0000313" key="3">
    <source>
        <dbReference type="Proteomes" id="UP000228896"/>
    </source>
</evidence>
<dbReference type="InterPro" id="IPR001478">
    <property type="entry name" value="PDZ"/>
</dbReference>
<dbReference type="Gene3D" id="2.30.42.10">
    <property type="match status" value="1"/>
</dbReference>
<dbReference type="InterPro" id="IPR036034">
    <property type="entry name" value="PDZ_sf"/>
</dbReference>
<dbReference type="InterPro" id="IPR009003">
    <property type="entry name" value="Peptidase_S1_PA"/>
</dbReference>
<feature type="domain" description="PDZ" evidence="1">
    <location>
        <begin position="315"/>
        <end position="387"/>
    </location>
</feature>
<accession>A0A2M7DNL1</accession>
<proteinExistence type="predicted"/>
<dbReference type="AlphaFoldDB" id="A0A2M7DNL1"/>
<organism evidence="2 3">
    <name type="scientific">Candidatus Falkowbacteria bacterium CG02_land_8_20_14_3_00_36_14</name>
    <dbReference type="NCBI Taxonomy" id="1974560"/>
    <lineage>
        <taxon>Bacteria</taxon>
        <taxon>Candidatus Falkowiibacteriota</taxon>
    </lineage>
</organism>
<name>A0A2M7DNL1_9BACT</name>
<dbReference type="Proteomes" id="UP000228896">
    <property type="component" value="Unassembled WGS sequence"/>
</dbReference>
<evidence type="ECO:0000259" key="1">
    <source>
        <dbReference type="Pfam" id="PF13180"/>
    </source>
</evidence>
<evidence type="ECO:0000313" key="2">
    <source>
        <dbReference type="EMBL" id="PIV51337.1"/>
    </source>
</evidence>
<dbReference type="EMBL" id="PETS01000069">
    <property type="protein sequence ID" value="PIV51337.1"/>
    <property type="molecule type" value="Genomic_DNA"/>
</dbReference>